<sequence length="547" mass="57588">MTTVPAASPSSPSTFAPLRHTVFAVLWAATVMGNTGTFMRDVASGWLVTDLSASPAAVAAIQAAGTLPIFLLSIPAGVLSDILDRRRFLIAIQLMLGCVSLTLCILALTGLMSVPALLSLTFVGGIGAALMGPTWQSIVPELVPRSELKGAVALNSLGINIARAIGPAVGGLLIATVGAAVTYGVDVVSYALVIAALVWWKRAPGVDDGLAESFGGAMRAGYRYARHSRELHVVLWRALFFFAFASAIWALLPLIARQLLSGGASFYGLLLGSIGAGAILGATVLPRIRARWGADGVMLGAALVIAAASATLALSPPRWSAVVILLVMGGAWIAALTTLNATAQAVLPNWVRGRGLAVYLMVFNGAMAGGSILWGLVAQEVGIKSTLLISAGALVAAAMFARSIPLPSGDDDLAPSNHWPEPIVAAPVVGDRGPVLIQIEYRIDPTDREPFLAAISKLAKTRLRDGAFNWGITEDAADPSVFLEWFMTESWAEHLRQHRRTSLADIDLHAEVRRFKKGDPEPTVRHYLAATPASSNFPSSDIARFKD</sequence>
<evidence type="ECO:0000313" key="10">
    <source>
        <dbReference type="Proteomes" id="UP000588647"/>
    </source>
</evidence>
<feature type="domain" description="Major facilitator superfamily (MFS) profile" evidence="8">
    <location>
        <begin position="22"/>
        <end position="409"/>
    </location>
</feature>
<dbReference type="PROSITE" id="PS50850">
    <property type="entry name" value="MFS"/>
    <property type="match status" value="1"/>
</dbReference>
<evidence type="ECO:0000259" key="8">
    <source>
        <dbReference type="PROSITE" id="PS50850"/>
    </source>
</evidence>
<dbReference type="GO" id="GO:0005886">
    <property type="term" value="C:plasma membrane"/>
    <property type="evidence" value="ECO:0007669"/>
    <property type="project" value="UniProtKB-SubCell"/>
</dbReference>
<proteinExistence type="predicted"/>
<dbReference type="InterPro" id="IPR020846">
    <property type="entry name" value="MFS_dom"/>
</dbReference>
<evidence type="ECO:0000256" key="3">
    <source>
        <dbReference type="ARBA" id="ARBA00022475"/>
    </source>
</evidence>
<keyword evidence="5 7" id="KW-1133">Transmembrane helix</keyword>
<evidence type="ECO:0000256" key="6">
    <source>
        <dbReference type="ARBA" id="ARBA00023136"/>
    </source>
</evidence>
<keyword evidence="3" id="KW-1003">Cell membrane</keyword>
<keyword evidence="10" id="KW-1185">Reference proteome</keyword>
<keyword evidence="4 7" id="KW-0812">Transmembrane</keyword>
<feature type="transmembrane region" description="Helical" evidence="7">
    <location>
        <begin position="264"/>
        <end position="285"/>
    </location>
</feature>
<dbReference type="CDD" id="cd06173">
    <property type="entry name" value="MFS_MefA_like"/>
    <property type="match status" value="1"/>
</dbReference>
<dbReference type="Gene3D" id="1.20.1250.20">
    <property type="entry name" value="MFS general substrate transporter like domains"/>
    <property type="match status" value="1"/>
</dbReference>
<dbReference type="EMBL" id="JACIEM010000001">
    <property type="protein sequence ID" value="MBB4001322.1"/>
    <property type="molecule type" value="Genomic_DNA"/>
</dbReference>
<feature type="transmembrane region" description="Helical" evidence="7">
    <location>
        <begin position="297"/>
        <end position="315"/>
    </location>
</feature>
<dbReference type="Pfam" id="PF05977">
    <property type="entry name" value="MFS_3"/>
    <property type="match status" value="1"/>
</dbReference>
<keyword evidence="6 7" id="KW-0472">Membrane</keyword>
<feature type="transmembrane region" description="Helical" evidence="7">
    <location>
        <begin position="233"/>
        <end position="252"/>
    </location>
</feature>
<keyword evidence="9" id="KW-0503">Monooxygenase</keyword>
<dbReference type="GO" id="GO:0004497">
    <property type="term" value="F:monooxygenase activity"/>
    <property type="evidence" value="ECO:0007669"/>
    <property type="project" value="UniProtKB-KW"/>
</dbReference>
<reference evidence="9 10" key="1">
    <citation type="submission" date="2020-08" db="EMBL/GenBank/DDBJ databases">
        <title>Genomic Encyclopedia of Type Strains, Phase IV (KMG-IV): sequencing the most valuable type-strain genomes for metagenomic binning, comparative biology and taxonomic classification.</title>
        <authorList>
            <person name="Goeker M."/>
        </authorList>
    </citation>
    <scope>NUCLEOTIDE SEQUENCE [LARGE SCALE GENOMIC DNA]</scope>
    <source>
        <strain evidence="9 10">DSM 103570</strain>
    </source>
</reference>
<feature type="transmembrane region" description="Helical" evidence="7">
    <location>
        <begin position="59"/>
        <end position="79"/>
    </location>
</feature>
<dbReference type="InterPro" id="IPR010290">
    <property type="entry name" value="TM_effector"/>
</dbReference>
<evidence type="ECO:0000256" key="5">
    <source>
        <dbReference type="ARBA" id="ARBA00022989"/>
    </source>
</evidence>
<dbReference type="AlphaFoldDB" id="A0A7W6MMY5"/>
<dbReference type="PANTHER" id="PTHR23513:SF11">
    <property type="entry name" value="STAPHYLOFERRIN A TRANSPORTER"/>
    <property type="match status" value="1"/>
</dbReference>
<dbReference type="PANTHER" id="PTHR23513">
    <property type="entry name" value="INTEGRAL MEMBRANE EFFLUX PROTEIN-RELATED"/>
    <property type="match status" value="1"/>
</dbReference>
<organism evidence="9 10">
    <name type="scientific">Aurantimonas endophytica</name>
    <dbReference type="NCBI Taxonomy" id="1522175"/>
    <lineage>
        <taxon>Bacteria</taxon>
        <taxon>Pseudomonadati</taxon>
        <taxon>Pseudomonadota</taxon>
        <taxon>Alphaproteobacteria</taxon>
        <taxon>Hyphomicrobiales</taxon>
        <taxon>Aurantimonadaceae</taxon>
        <taxon>Aurantimonas</taxon>
    </lineage>
</organism>
<dbReference type="SUPFAM" id="SSF103473">
    <property type="entry name" value="MFS general substrate transporter"/>
    <property type="match status" value="1"/>
</dbReference>
<feature type="transmembrane region" description="Helical" evidence="7">
    <location>
        <begin position="88"/>
        <end position="108"/>
    </location>
</feature>
<name>A0A7W6MMY5_9HYPH</name>
<evidence type="ECO:0000256" key="7">
    <source>
        <dbReference type="SAM" id="Phobius"/>
    </source>
</evidence>
<evidence type="ECO:0000313" key="9">
    <source>
        <dbReference type="EMBL" id="MBB4001322.1"/>
    </source>
</evidence>
<evidence type="ECO:0000256" key="2">
    <source>
        <dbReference type="ARBA" id="ARBA00022448"/>
    </source>
</evidence>
<feature type="transmembrane region" description="Helical" evidence="7">
    <location>
        <begin position="21"/>
        <end position="39"/>
    </location>
</feature>
<keyword evidence="9" id="KW-0560">Oxidoreductase</keyword>
<dbReference type="GO" id="GO:0022857">
    <property type="term" value="F:transmembrane transporter activity"/>
    <property type="evidence" value="ECO:0007669"/>
    <property type="project" value="InterPro"/>
</dbReference>
<dbReference type="RefSeq" id="WP_183205796.1">
    <property type="nucleotide sequence ID" value="NZ_JAAAMM010000001.1"/>
</dbReference>
<gene>
    <name evidence="9" type="ORF">GGR03_000369</name>
</gene>
<feature type="transmembrane region" description="Helical" evidence="7">
    <location>
        <begin position="114"/>
        <end position="131"/>
    </location>
</feature>
<dbReference type="Proteomes" id="UP000588647">
    <property type="component" value="Unassembled WGS sequence"/>
</dbReference>
<keyword evidence="2" id="KW-0813">Transport</keyword>
<comment type="caution">
    <text evidence="9">The sequence shown here is derived from an EMBL/GenBank/DDBJ whole genome shotgun (WGS) entry which is preliminary data.</text>
</comment>
<feature type="transmembrane region" description="Helical" evidence="7">
    <location>
        <begin position="180"/>
        <end position="200"/>
    </location>
</feature>
<evidence type="ECO:0000256" key="4">
    <source>
        <dbReference type="ARBA" id="ARBA00022692"/>
    </source>
</evidence>
<protein>
    <submittedName>
        <fullName evidence="9">MFS family permease/quinol monooxygenase YgiN</fullName>
    </submittedName>
</protein>
<accession>A0A7W6MMY5</accession>
<evidence type="ECO:0000256" key="1">
    <source>
        <dbReference type="ARBA" id="ARBA00004651"/>
    </source>
</evidence>
<comment type="subcellular location">
    <subcellularLocation>
        <location evidence="1">Cell membrane</location>
        <topology evidence="1">Multi-pass membrane protein</topology>
    </subcellularLocation>
</comment>
<dbReference type="InterPro" id="IPR036259">
    <property type="entry name" value="MFS_trans_sf"/>
</dbReference>
<feature type="transmembrane region" description="Helical" evidence="7">
    <location>
        <begin position="321"/>
        <end position="343"/>
    </location>
</feature>
<feature type="transmembrane region" description="Helical" evidence="7">
    <location>
        <begin position="355"/>
        <end position="377"/>
    </location>
</feature>